<keyword evidence="8" id="KW-0624">Polysaccharide degradation</keyword>
<gene>
    <name evidence="12" type="ORF">ZEAMMB73_Zm00001d018279</name>
</gene>
<feature type="chain" id="PRO_5010804946" description="cellulase" evidence="10">
    <location>
        <begin position="27"/>
        <end position="256"/>
    </location>
</feature>
<dbReference type="PANTHER" id="PTHR22298">
    <property type="entry name" value="ENDO-1,4-BETA-GLUCANASE"/>
    <property type="match status" value="1"/>
</dbReference>
<dbReference type="Pfam" id="PF00759">
    <property type="entry name" value="Glyco_hydro_9"/>
    <property type="match status" value="1"/>
</dbReference>
<dbReference type="ExpressionAtlas" id="A0A1D6HM33">
    <property type="expression patterns" value="baseline and differential"/>
</dbReference>
<protein>
    <recommendedName>
        <fullName evidence="3">cellulase</fullName>
        <ecNumber evidence="3">3.2.1.4</ecNumber>
    </recommendedName>
</protein>
<evidence type="ECO:0000256" key="2">
    <source>
        <dbReference type="ARBA" id="ARBA00007072"/>
    </source>
</evidence>
<comment type="catalytic activity">
    <reaction evidence="1">
        <text>Endohydrolysis of (1-&gt;4)-beta-D-glucosidic linkages in cellulose, lichenin and cereal beta-D-glucans.</text>
        <dbReference type="EC" id="3.2.1.4"/>
    </reaction>
</comment>
<feature type="domain" description="Glycoside hydrolase family 9" evidence="11">
    <location>
        <begin position="39"/>
        <end position="154"/>
    </location>
</feature>
<evidence type="ECO:0000313" key="12">
    <source>
        <dbReference type="EMBL" id="AQK75430.1"/>
    </source>
</evidence>
<feature type="signal peptide" evidence="10">
    <location>
        <begin position="1"/>
        <end position="26"/>
    </location>
</feature>
<feature type="compositionally biased region" description="Low complexity" evidence="9">
    <location>
        <begin position="164"/>
        <end position="208"/>
    </location>
</feature>
<keyword evidence="4" id="KW-0378">Hydrolase</keyword>
<dbReference type="Gene3D" id="1.50.10.10">
    <property type="match status" value="1"/>
</dbReference>
<evidence type="ECO:0000259" key="11">
    <source>
        <dbReference type="Pfam" id="PF00759"/>
    </source>
</evidence>
<dbReference type="GO" id="GO:0030245">
    <property type="term" value="P:cellulose catabolic process"/>
    <property type="evidence" value="ECO:0007669"/>
    <property type="project" value="UniProtKB-KW"/>
</dbReference>
<dbReference type="InterPro" id="IPR008928">
    <property type="entry name" value="6-hairpin_glycosidase_sf"/>
</dbReference>
<evidence type="ECO:0000256" key="8">
    <source>
        <dbReference type="ARBA" id="ARBA00023326"/>
    </source>
</evidence>
<evidence type="ECO:0000256" key="9">
    <source>
        <dbReference type="SAM" id="MobiDB-lite"/>
    </source>
</evidence>
<evidence type="ECO:0000256" key="5">
    <source>
        <dbReference type="ARBA" id="ARBA00023001"/>
    </source>
</evidence>
<feature type="compositionally biased region" description="Pro residues" evidence="9">
    <location>
        <begin position="209"/>
        <end position="219"/>
    </location>
</feature>
<reference evidence="12" key="1">
    <citation type="submission" date="2015-12" db="EMBL/GenBank/DDBJ databases">
        <title>Update maize B73 reference genome by single molecule sequencing technologies.</title>
        <authorList>
            <consortium name="Maize Genome Sequencing Project"/>
            <person name="Ware D."/>
        </authorList>
    </citation>
    <scope>NUCLEOTIDE SEQUENCE</scope>
    <source>
        <tissue evidence="12">Seedling</tissue>
    </source>
</reference>
<keyword evidence="7" id="KW-0326">Glycosidase</keyword>
<evidence type="ECO:0000256" key="6">
    <source>
        <dbReference type="ARBA" id="ARBA00023277"/>
    </source>
</evidence>
<dbReference type="InterPro" id="IPR001701">
    <property type="entry name" value="Glyco_hydro_9"/>
</dbReference>
<evidence type="ECO:0000256" key="3">
    <source>
        <dbReference type="ARBA" id="ARBA00012601"/>
    </source>
</evidence>
<dbReference type="InterPro" id="IPR012341">
    <property type="entry name" value="6hp_glycosidase-like_sf"/>
</dbReference>
<dbReference type="AlphaFoldDB" id="A0A1D6HM33"/>
<dbReference type="EC" id="3.2.1.4" evidence="3"/>
<evidence type="ECO:0000256" key="7">
    <source>
        <dbReference type="ARBA" id="ARBA00023295"/>
    </source>
</evidence>
<comment type="similarity">
    <text evidence="2">Belongs to the glycosyl hydrolase 9 (cellulase E) family.</text>
</comment>
<dbReference type="SUPFAM" id="SSF48208">
    <property type="entry name" value="Six-hairpin glycosidases"/>
    <property type="match status" value="1"/>
</dbReference>
<keyword evidence="6" id="KW-0119">Carbohydrate metabolism</keyword>
<feature type="region of interest" description="Disordered" evidence="9">
    <location>
        <begin position="154"/>
        <end position="244"/>
    </location>
</feature>
<proteinExistence type="inferred from homology"/>
<sequence>MRAPRHGSMRAHVALAFAALVLAGDALQPALAGGCGFDYKDALSKTIIFLEAQRSGKLPRSNRVKWRGDSGLDDGKLANVDLTGGYYDAGDNVKYGLPLAFTVTTLAWTALAFKPELESTKELKHVHQAIKWGTDYLLKCAARKNKLWVQVSGRPAGPPPCCPPARTSTAASASGTGWRPTSPTQTSSPAPSSAGPTRTTASWTSAATPPTPSPAPTSTPSPSARSPRSPSEACSSSPRSDLSPCVRVCPAVSFLP</sequence>
<feature type="compositionally biased region" description="Low complexity" evidence="9">
    <location>
        <begin position="220"/>
        <end position="240"/>
    </location>
</feature>
<evidence type="ECO:0000256" key="10">
    <source>
        <dbReference type="SAM" id="SignalP"/>
    </source>
</evidence>
<organism evidence="12">
    <name type="scientific">Zea mays</name>
    <name type="common">Maize</name>
    <dbReference type="NCBI Taxonomy" id="4577"/>
    <lineage>
        <taxon>Eukaryota</taxon>
        <taxon>Viridiplantae</taxon>
        <taxon>Streptophyta</taxon>
        <taxon>Embryophyta</taxon>
        <taxon>Tracheophyta</taxon>
        <taxon>Spermatophyta</taxon>
        <taxon>Magnoliopsida</taxon>
        <taxon>Liliopsida</taxon>
        <taxon>Poales</taxon>
        <taxon>Poaceae</taxon>
        <taxon>PACMAD clade</taxon>
        <taxon>Panicoideae</taxon>
        <taxon>Andropogonodae</taxon>
        <taxon>Andropogoneae</taxon>
        <taxon>Tripsacinae</taxon>
        <taxon>Zea</taxon>
    </lineage>
</organism>
<keyword evidence="5" id="KW-0136">Cellulose degradation</keyword>
<name>A0A1D6HM33_MAIZE</name>
<accession>A0A1D6HM33</accession>
<dbReference type="GO" id="GO:0008810">
    <property type="term" value="F:cellulase activity"/>
    <property type="evidence" value="ECO:0007669"/>
    <property type="project" value="UniProtKB-EC"/>
</dbReference>
<keyword evidence="10" id="KW-0732">Signal</keyword>
<dbReference type="EMBL" id="CM000781">
    <property type="protein sequence ID" value="AQK75430.1"/>
    <property type="molecule type" value="Genomic_DNA"/>
</dbReference>
<evidence type="ECO:0000256" key="4">
    <source>
        <dbReference type="ARBA" id="ARBA00022801"/>
    </source>
</evidence>
<evidence type="ECO:0000256" key="1">
    <source>
        <dbReference type="ARBA" id="ARBA00000966"/>
    </source>
</evidence>